<protein>
    <submittedName>
        <fullName evidence="2">Uncharacterized protein</fullName>
    </submittedName>
</protein>
<dbReference type="AlphaFoldDB" id="A0AAD9SP52"/>
<feature type="chain" id="PRO_5042284769" evidence="1">
    <location>
        <begin position="22"/>
        <end position="130"/>
    </location>
</feature>
<keyword evidence="1" id="KW-0732">Signal</keyword>
<dbReference type="Proteomes" id="UP001265746">
    <property type="component" value="Unassembled WGS sequence"/>
</dbReference>
<evidence type="ECO:0000313" key="3">
    <source>
        <dbReference type="Proteomes" id="UP001265746"/>
    </source>
</evidence>
<accession>A0AAD9SP52</accession>
<organism evidence="2 3">
    <name type="scientific">Phomopsis amygdali</name>
    <name type="common">Fusicoccum amygdali</name>
    <dbReference type="NCBI Taxonomy" id="1214568"/>
    <lineage>
        <taxon>Eukaryota</taxon>
        <taxon>Fungi</taxon>
        <taxon>Dikarya</taxon>
        <taxon>Ascomycota</taxon>
        <taxon>Pezizomycotina</taxon>
        <taxon>Sordariomycetes</taxon>
        <taxon>Sordariomycetidae</taxon>
        <taxon>Diaporthales</taxon>
        <taxon>Diaporthaceae</taxon>
        <taxon>Diaporthe</taxon>
    </lineage>
</organism>
<name>A0AAD9SP52_PHOAM</name>
<gene>
    <name evidence="2" type="ORF">N8I77_005212</name>
</gene>
<feature type="signal peptide" evidence="1">
    <location>
        <begin position="1"/>
        <end position="21"/>
    </location>
</feature>
<proteinExistence type="predicted"/>
<keyword evidence="3" id="KW-1185">Reference proteome</keyword>
<dbReference type="EMBL" id="JAUJFL010000002">
    <property type="protein sequence ID" value="KAK2611894.1"/>
    <property type="molecule type" value="Genomic_DNA"/>
</dbReference>
<evidence type="ECO:0000313" key="2">
    <source>
        <dbReference type="EMBL" id="KAK2611894.1"/>
    </source>
</evidence>
<comment type="caution">
    <text evidence="2">The sequence shown here is derived from an EMBL/GenBank/DDBJ whole genome shotgun (WGS) entry which is preliminary data.</text>
</comment>
<reference evidence="2" key="1">
    <citation type="submission" date="2023-06" db="EMBL/GenBank/DDBJ databases">
        <authorList>
            <person name="Noh H."/>
        </authorList>
    </citation>
    <scope>NUCLEOTIDE SEQUENCE</scope>
    <source>
        <strain evidence="2">DUCC20226</strain>
    </source>
</reference>
<evidence type="ECO:0000256" key="1">
    <source>
        <dbReference type="SAM" id="SignalP"/>
    </source>
</evidence>
<sequence length="130" mass="13885">MKLTSITLLPAVYGLASLAQATTLGIGHGVANYTDGHADNAVWVLGDDPCDYIYMGVYGEDMCELNDGWFTAPDGCSYHFTGCGTGIGNFCLSNADGSIKSCPDWNREIHAAEGCSGPAGSYYVDRYFIF</sequence>